<dbReference type="PATRIC" id="fig|1205910.3.peg.4328"/>
<sequence>MHGGAVRSGGLRAAQPVATVALPAAMGSTGSSAARTPAPASGRERARWSSPVRGASVSYGP</sequence>
<evidence type="ECO:0000313" key="3">
    <source>
        <dbReference type="Proteomes" id="UP000003779"/>
    </source>
</evidence>
<feature type="region of interest" description="Disordered" evidence="1">
    <location>
        <begin position="24"/>
        <end position="61"/>
    </location>
</feature>
<reference evidence="3" key="2">
    <citation type="submission" date="2012-08" db="EMBL/GenBank/DDBJ databases">
        <title>Whole-genome sequence of Nocardiopsis alba strain ATCC BAA-2165 associated with honeybees.</title>
        <authorList>
            <person name="Qiao J."/>
            <person name="Chen L."/>
            <person name="Li Y."/>
            <person name="Wang J."/>
            <person name="Zhang W."/>
            <person name="Chen S."/>
        </authorList>
    </citation>
    <scope>NUCLEOTIDE SEQUENCE [LARGE SCALE GENOMIC DNA]</scope>
    <source>
        <strain evidence="3">ATCC BAA-2165 / BE74</strain>
    </source>
</reference>
<reference evidence="2 3" key="1">
    <citation type="journal article" date="2012" name="J. Bacteriol.">
        <title>Whole-Genome Sequence of Nocardiopsis alba Strain ATCC BAA-2165, Associated with Honeybees.</title>
        <authorList>
            <person name="Qiao J."/>
            <person name="Chen L."/>
            <person name="Li Y."/>
            <person name="Wang J."/>
            <person name="Zhang W."/>
            <person name="Chen S."/>
        </authorList>
    </citation>
    <scope>NUCLEOTIDE SEQUENCE [LARGE SCALE GENOMIC DNA]</scope>
    <source>
        <strain evidence="3">ATCC BAA-2165 / BE74</strain>
    </source>
</reference>
<gene>
    <name evidence="2" type="ordered locus">B005_4584</name>
</gene>
<dbReference type="AlphaFoldDB" id="J7LHB3"/>
<dbReference type="HOGENOM" id="CLU_2918024_0_0_11"/>
<name>J7LHB3_NOCAA</name>
<dbReference type="EMBL" id="CP003788">
    <property type="protein sequence ID" value="AFR10885.1"/>
    <property type="molecule type" value="Genomic_DNA"/>
</dbReference>
<accession>J7LHB3</accession>
<dbReference type="KEGG" id="nal:B005_4584"/>
<proteinExistence type="predicted"/>
<dbReference type="STRING" id="1205910.B005_4584"/>
<organism evidence="2 3">
    <name type="scientific">Nocardiopsis alba (strain ATCC BAA-2165 / BE74)</name>
    <dbReference type="NCBI Taxonomy" id="1205910"/>
    <lineage>
        <taxon>Bacteria</taxon>
        <taxon>Bacillati</taxon>
        <taxon>Actinomycetota</taxon>
        <taxon>Actinomycetes</taxon>
        <taxon>Streptosporangiales</taxon>
        <taxon>Nocardiopsidaceae</taxon>
        <taxon>Nocardiopsis</taxon>
    </lineage>
</organism>
<evidence type="ECO:0000256" key="1">
    <source>
        <dbReference type="SAM" id="MobiDB-lite"/>
    </source>
</evidence>
<protein>
    <submittedName>
        <fullName evidence="2">Uncharacterized protein</fullName>
    </submittedName>
</protein>
<dbReference type="Proteomes" id="UP000003779">
    <property type="component" value="Chromosome"/>
</dbReference>
<evidence type="ECO:0000313" key="2">
    <source>
        <dbReference type="EMBL" id="AFR10885.1"/>
    </source>
</evidence>